<protein>
    <recommendedName>
        <fullName evidence="3">Rhamnan synthesis protein F</fullName>
    </recommendedName>
</protein>
<proteinExistence type="predicted"/>
<dbReference type="Proteomes" id="UP000501069">
    <property type="component" value="Chromosome"/>
</dbReference>
<evidence type="ECO:0000313" key="1">
    <source>
        <dbReference type="EMBL" id="QIX91396.1"/>
    </source>
</evidence>
<evidence type="ECO:0008006" key="3">
    <source>
        <dbReference type="Google" id="ProtNLM"/>
    </source>
</evidence>
<gene>
    <name evidence="1" type="ORF">FOC47_13115</name>
</gene>
<name>A0AAP9LZY8_9FIRM</name>
<evidence type="ECO:0000313" key="2">
    <source>
        <dbReference type="Proteomes" id="UP000501069"/>
    </source>
</evidence>
<sequence>MKRLCIFCFYDKNGVVDSYIEYLLNDLRSCSAYIIVVVNGSVNFDGRLILQKYSNQIIIRRNMGFDGGAYKEILTCYMSLEELKQYDEIVLCNDTFYGPFIPFEKIFKKMENQVCDFWGLNYIDNIIAEHIQSYFLVFKKRIRKEDLLEFFEMCVDKDSVRVTDLIAQFEGGMFSFLKNKGYKSGVYTQPNNVDIYVSPNYAVKEYGFPIMKKKCFDYATYHEDNVVDLLQFLFFNAKYDINMILENAKRLYDFECNQRQLLFHTSDKIEKKMAFVLNISRENILSFLGRQKSVYIYGIGNFGKRFYYGYHYLINNFCGFIVSSDQETAEISIQGYPVLRITDIKDKGIGIVVALGRGNTDEVRPSLKEFENVLYFFP</sequence>
<dbReference type="RefSeq" id="WP_003525061.1">
    <property type="nucleotide sequence ID" value="NZ_CABKQO010000003.1"/>
</dbReference>
<dbReference type="GeneID" id="57962103"/>
<dbReference type="EMBL" id="CP050964">
    <property type="protein sequence ID" value="QIX91396.1"/>
    <property type="molecule type" value="Genomic_DNA"/>
</dbReference>
<dbReference type="InterPro" id="IPR007739">
    <property type="entry name" value="RgpF"/>
</dbReference>
<dbReference type="Pfam" id="PF05045">
    <property type="entry name" value="RgpF"/>
    <property type="match status" value="1"/>
</dbReference>
<dbReference type="AlphaFoldDB" id="A0AAP9LZY8"/>
<reference evidence="1 2" key="1">
    <citation type="submission" date="2019-11" db="EMBL/GenBank/DDBJ databases">
        <title>FDA dAtabase for Regulatory Grade micrObial Sequences (FDA-ARGOS): Supporting development and validation of Infectious Disease Dx tests.</title>
        <authorList>
            <person name="Turner S."/>
            <person name="Byrd R."/>
            <person name="Tallon L."/>
            <person name="Sadzewicz L."/>
            <person name="Vavikolanu K."/>
            <person name="Mehta A."/>
            <person name="Aluvathingal J."/>
            <person name="Nadendla S."/>
            <person name="Myers T."/>
            <person name="Yan Y."/>
            <person name="Sichtig H."/>
        </authorList>
    </citation>
    <scope>NUCLEOTIDE SEQUENCE [LARGE SCALE GENOMIC DNA]</scope>
    <source>
        <strain evidence="1 2">FDAARGOS_739</strain>
    </source>
</reference>
<accession>A0AAP9LZY8</accession>
<organism evidence="1 2">
    <name type="scientific">Enterocloster clostridioformis</name>
    <dbReference type="NCBI Taxonomy" id="1531"/>
    <lineage>
        <taxon>Bacteria</taxon>
        <taxon>Bacillati</taxon>
        <taxon>Bacillota</taxon>
        <taxon>Clostridia</taxon>
        <taxon>Lachnospirales</taxon>
        <taxon>Lachnospiraceae</taxon>
        <taxon>Enterocloster</taxon>
    </lineage>
</organism>